<sequence>MRLNIIEYDPQSGRIVQTGRSRPENLALEIEAGKAMLEGEADPATQYVVNQTLTPRPPNPARLDGLCLRALPAPCQIVIDDTVYDCPDTECELSFAHPGLHRVGVEAFPLQSAYFEIST</sequence>
<proteinExistence type="predicted"/>
<dbReference type="RefSeq" id="WP_106076123.1">
    <property type="nucleotide sequence ID" value="NZ_MTBD01000010.1"/>
</dbReference>
<organism evidence="1 2">
    <name type="scientific">Chromobacterium amazonense</name>
    <dbReference type="NCBI Taxonomy" id="1382803"/>
    <lineage>
        <taxon>Bacteria</taxon>
        <taxon>Pseudomonadati</taxon>
        <taxon>Pseudomonadota</taxon>
        <taxon>Betaproteobacteria</taxon>
        <taxon>Neisseriales</taxon>
        <taxon>Chromobacteriaceae</taxon>
        <taxon>Chromobacterium</taxon>
    </lineage>
</organism>
<dbReference type="OrthoDB" id="8689135at2"/>
<dbReference type="AlphaFoldDB" id="A0A2S9X6Z8"/>
<name>A0A2S9X6Z8_9NEIS</name>
<accession>A0A2S9X6Z8</accession>
<protein>
    <submittedName>
        <fullName evidence="1">Uncharacterized protein</fullName>
    </submittedName>
</protein>
<gene>
    <name evidence="1" type="ORF">BUE93_05805</name>
</gene>
<evidence type="ECO:0000313" key="2">
    <source>
        <dbReference type="Proteomes" id="UP000239469"/>
    </source>
</evidence>
<dbReference type="Proteomes" id="UP000239469">
    <property type="component" value="Unassembled WGS sequence"/>
</dbReference>
<dbReference type="EMBL" id="MTBD01000010">
    <property type="protein sequence ID" value="PRP71512.1"/>
    <property type="molecule type" value="Genomic_DNA"/>
</dbReference>
<evidence type="ECO:0000313" key="1">
    <source>
        <dbReference type="EMBL" id="PRP71512.1"/>
    </source>
</evidence>
<reference evidence="1 2" key="1">
    <citation type="submission" date="2017-01" db="EMBL/GenBank/DDBJ databases">
        <title>New insights into the genetic diversity of Chromobacterium isolated from tropical freshwater lake.</title>
        <authorList>
            <person name="Santos A.B."/>
            <person name="Nascimento A.M."/>
            <person name="Da Silva P.C."/>
        </authorList>
    </citation>
    <scope>NUCLEOTIDE SEQUENCE [LARGE SCALE GENOMIC DNA]</scope>
    <source>
        <strain evidence="1 2">56AF</strain>
    </source>
</reference>
<comment type="caution">
    <text evidence="1">The sequence shown here is derived from an EMBL/GenBank/DDBJ whole genome shotgun (WGS) entry which is preliminary data.</text>
</comment>